<feature type="region of interest" description="Disordered" evidence="1">
    <location>
        <begin position="107"/>
        <end position="130"/>
    </location>
</feature>
<reference evidence="2" key="1">
    <citation type="submission" date="2019-06" db="EMBL/GenBank/DDBJ databases">
        <authorList>
            <person name="Zheng W."/>
        </authorList>
    </citation>
    <scope>NUCLEOTIDE SEQUENCE</scope>
    <source>
        <strain evidence="2">QDHG01</strain>
    </source>
</reference>
<sequence length="143" mass="16432">MWQHLKLTSVHTTIYHYHRLYARLDSNQRSETQRLDPPTGPNTLSQHTTISIIRYPRQSQSPPVNCTDTGTSFYLELIWAQSFNVLFNVIHLGRPFSALVNHHLATDVPLDPRPSQTDPRHSYPTGLDGYPPLPTDLRCDPYL</sequence>
<proteinExistence type="predicted"/>
<accession>A0A8J8NGY5</accession>
<evidence type="ECO:0000313" key="3">
    <source>
        <dbReference type="Proteomes" id="UP000785679"/>
    </source>
</evidence>
<dbReference type="Proteomes" id="UP000785679">
    <property type="component" value="Unassembled WGS sequence"/>
</dbReference>
<name>A0A8J8NGY5_HALGN</name>
<keyword evidence="3" id="KW-1185">Reference proteome</keyword>
<evidence type="ECO:0000313" key="2">
    <source>
        <dbReference type="EMBL" id="TNV74310.1"/>
    </source>
</evidence>
<dbReference type="AlphaFoldDB" id="A0A8J8NGY5"/>
<evidence type="ECO:0000256" key="1">
    <source>
        <dbReference type="SAM" id="MobiDB-lite"/>
    </source>
</evidence>
<comment type="caution">
    <text evidence="2">The sequence shown here is derived from an EMBL/GenBank/DDBJ whole genome shotgun (WGS) entry which is preliminary data.</text>
</comment>
<protein>
    <submittedName>
        <fullName evidence="2">Uncharacterized protein</fullName>
    </submittedName>
</protein>
<organism evidence="2 3">
    <name type="scientific">Halteria grandinella</name>
    <dbReference type="NCBI Taxonomy" id="5974"/>
    <lineage>
        <taxon>Eukaryota</taxon>
        <taxon>Sar</taxon>
        <taxon>Alveolata</taxon>
        <taxon>Ciliophora</taxon>
        <taxon>Intramacronucleata</taxon>
        <taxon>Spirotrichea</taxon>
        <taxon>Stichotrichia</taxon>
        <taxon>Sporadotrichida</taxon>
        <taxon>Halteriidae</taxon>
        <taxon>Halteria</taxon>
    </lineage>
</organism>
<gene>
    <name evidence="2" type="ORF">FGO68_gene17310</name>
</gene>
<dbReference type="EMBL" id="RRYP01017147">
    <property type="protein sequence ID" value="TNV74310.1"/>
    <property type="molecule type" value="Genomic_DNA"/>
</dbReference>